<dbReference type="Proteomes" id="UP000319700">
    <property type="component" value="Unassembled WGS sequence"/>
</dbReference>
<dbReference type="InterPro" id="IPR037151">
    <property type="entry name" value="AlkB-like_sf"/>
</dbReference>
<evidence type="ECO:0000313" key="2">
    <source>
        <dbReference type="Proteomes" id="UP000319700"/>
    </source>
</evidence>
<dbReference type="PANTHER" id="PTHR31212">
    <property type="entry name" value="ALPHA-KETOGLUTARATE-DEPENDENT DIOXYGENASE ALKB HOMOLOG 3"/>
    <property type="match status" value="1"/>
</dbReference>
<name>A0A502EQ41_9FLAO</name>
<dbReference type="EMBL" id="RCZH01000007">
    <property type="protein sequence ID" value="TPG39925.1"/>
    <property type="molecule type" value="Genomic_DNA"/>
</dbReference>
<accession>A0A502EQ41</accession>
<dbReference type="AlphaFoldDB" id="A0A502EQ41"/>
<dbReference type="RefSeq" id="WP_140507051.1">
    <property type="nucleotide sequence ID" value="NZ_RCZH01000007.1"/>
</dbReference>
<dbReference type="GO" id="GO:0051213">
    <property type="term" value="F:dioxygenase activity"/>
    <property type="evidence" value="ECO:0007669"/>
    <property type="project" value="InterPro"/>
</dbReference>
<evidence type="ECO:0000313" key="1">
    <source>
        <dbReference type="EMBL" id="TPG39925.1"/>
    </source>
</evidence>
<reference evidence="1 2" key="1">
    <citation type="journal article" date="2019" name="Environ. Microbiol.">
        <title>Species interactions and distinct microbial communities in high Arctic permafrost affected cryosols are associated with the CH4 and CO2 gas fluxes.</title>
        <authorList>
            <person name="Altshuler I."/>
            <person name="Hamel J."/>
            <person name="Turney S."/>
            <person name="Magnuson E."/>
            <person name="Levesque R."/>
            <person name="Greer C."/>
            <person name="Whyte L.G."/>
        </authorList>
    </citation>
    <scope>NUCLEOTIDE SEQUENCE [LARGE SCALE GENOMIC DNA]</scope>
    <source>
        <strain evidence="1 2">42</strain>
    </source>
</reference>
<comment type="caution">
    <text evidence="1">The sequence shown here is derived from an EMBL/GenBank/DDBJ whole genome shotgun (WGS) entry which is preliminary data.</text>
</comment>
<proteinExistence type="predicted"/>
<keyword evidence="2" id="KW-1185">Reference proteome</keyword>
<organism evidence="1 2">
    <name type="scientific">Flavobacterium pectinovorum</name>
    <dbReference type="NCBI Taxonomy" id="29533"/>
    <lineage>
        <taxon>Bacteria</taxon>
        <taxon>Pseudomonadati</taxon>
        <taxon>Bacteroidota</taxon>
        <taxon>Flavobacteriia</taxon>
        <taxon>Flavobacteriales</taxon>
        <taxon>Flavobacteriaceae</taxon>
        <taxon>Flavobacterium</taxon>
    </lineage>
</organism>
<dbReference type="Gene3D" id="2.60.120.590">
    <property type="entry name" value="Alpha-ketoglutarate-dependent dioxygenase AlkB-like"/>
    <property type="match status" value="1"/>
</dbReference>
<dbReference type="OrthoDB" id="1164779at2"/>
<dbReference type="InterPro" id="IPR032854">
    <property type="entry name" value="ALKBH3"/>
</dbReference>
<gene>
    <name evidence="1" type="ORF">EAH81_11530</name>
</gene>
<protein>
    <recommendedName>
        <fullName evidence="3">2OG-Fe(II) oxygenase superfamily protein</fullName>
    </recommendedName>
</protein>
<dbReference type="PANTHER" id="PTHR31212:SF4">
    <property type="entry name" value="ALPHA-KETOGLUTARATE-DEPENDENT DIOXYGENASE ALKB HOMOLOG 3"/>
    <property type="match status" value="1"/>
</dbReference>
<dbReference type="GO" id="GO:0006307">
    <property type="term" value="P:DNA alkylation repair"/>
    <property type="evidence" value="ECO:0007669"/>
    <property type="project" value="InterPro"/>
</dbReference>
<evidence type="ECO:0008006" key="3">
    <source>
        <dbReference type="Google" id="ProtNLM"/>
    </source>
</evidence>
<dbReference type="SUPFAM" id="SSF51197">
    <property type="entry name" value="Clavaminate synthase-like"/>
    <property type="match status" value="1"/>
</dbReference>
<sequence>MNNSGFYKITLLLEKDLFEDLLESADFENVAKGRIGNHLVKVGEKGIPIVRTTTMYDIPANNFSAIHNQIIESLNVENQNGDKNLPLLDFDNALIEVYDCNYTTMKYHSDQSMDLEADSYIGLFTCYENPNELTEKNIRKLKLKDRTTDEEFEISLTHNSVFLFSLATNAKFLHKIILESVPSPKRSEKDNKWLGITFRKSKTFIQFKDDLPYFSDGELLTLADEDQKREFFKLRGEENNILNFIYPKLSYTLSVSDTILPKI</sequence>